<dbReference type="RefSeq" id="WP_175081602.1">
    <property type="nucleotide sequence ID" value="NZ_JAKUMG010000002.1"/>
</dbReference>
<sequence length="280" mass="32191">MAWVFNLPLVLVVTFISITVKANEKSALTILTPSYFANEYDEKNINQHFYKVIEPALSDEFQLSVQFTNHARVMKRLASEKTSCTYNAIKTPERAKNMLFSNVPTYMHMQRQLFALKPNIDNIPSSASVESLLANKQIFGVIGSTSYQQLDPIFEKHNTKIAHIYGENPFLQLSKLLLNRRIDYIVAYRESLYSHLDAKQLKLISSRTIKEYPQFINGFFTCSKTAAGYRAIALIDEYMKSAEMAAYIQQLHNQSNHPDDAKAMLNIYTQRYGIRFENSD</sequence>
<protein>
    <submittedName>
        <fullName evidence="1">Transporter substrate-binding domain-containing protein</fullName>
    </submittedName>
</protein>
<name>A0ABT6TY54_9GAMM</name>
<reference evidence="1 2" key="1">
    <citation type="submission" date="2022-02" db="EMBL/GenBank/DDBJ databases">
        <title>Genome analysis of Beneficial Microorganisms for Coral consortium from Pocillopora damicornis.</title>
        <authorList>
            <person name="Rosado P.M."/>
            <person name="Cardoso P.M."/>
            <person name="Rosado J.G."/>
            <person name="Schultz J."/>
            <person name="Rocha U."/>
            <person name="Costa T.K."/>
            <person name="Peixoto R.S."/>
        </authorList>
    </citation>
    <scope>NUCLEOTIDE SEQUENCE [LARGE SCALE GENOMIC DNA]</scope>
    <source>
        <strain evidence="1 2">BMC5</strain>
    </source>
</reference>
<evidence type="ECO:0000313" key="2">
    <source>
        <dbReference type="Proteomes" id="UP001156974"/>
    </source>
</evidence>
<organism evidence="1 2">
    <name type="scientific">Pseudoalteromonas shioyasakiensis</name>
    <dbReference type="NCBI Taxonomy" id="1190813"/>
    <lineage>
        <taxon>Bacteria</taxon>
        <taxon>Pseudomonadati</taxon>
        <taxon>Pseudomonadota</taxon>
        <taxon>Gammaproteobacteria</taxon>
        <taxon>Alteromonadales</taxon>
        <taxon>Pseudoalteromonadaceae</taxon>
        <taxon>Pseudoalteromonas</taxon>
    </lineage>
</organism>
<comment type="caution">
    <text evidence="1">The sequence shown here is derived from an EMBL/GenBank/DDBJ whole genome shotgun (WGS) entry which is preliminary data.</text>
</comment>
<evidence type="ECO:0000313" key="1">
    <source>
        <dbReference type="EMBL" id="MDI4668821.1"/>
    </source>
</evidence>
<dbReference type="SUPFAM" id="SSF53850">
    <property type="entry name" value="Periplasmic binding protein-like II"/>
    <property type="match status" value="1"/>
</dbReference>
<proteinExistence type="predicted"/>
<keyword evidence="2" id="KW-1185">Reference proteome</keyword>
<dbReference type="Proteomes" id="UP001156974">
    <property type="component" value="Unassembled WGS sequence"/>
</dbReference>
<gene>
    <name evidence="1" type="ORF">MKZ47_06845</name>
</gene>
<dbReference type="Gene3D" id="3.40.190.10">
    <property type="entry name" value="Periplasmic binding protein-like II"/>
    <property type="match status" value="2"/>
</dbReference>
<dbReference type="EMBL" id="JAKUMG010000002">
    <property type="protein sequence ID" value="MDI4668821.1"/>
    <property type="molecule type" value="Genomic_DNA"/>
</dbReference>
<accession>A0ABT6TY54</accession>